<protein>
    <submittedName>
        <fullName evidence="1">Uncharacterized protein</fullName>
    </submittedName>
</protein>
<evidence type="ECO:0000313" key="2">
    <source>
        <dbReference type="Proteomes" id="UP000275385"/>
    </source>
</evidence>
<accession>A0A420Y284</accession>
<reference evidence="1 2" key="1">
    <citation type="submission" date="2018-08" db="EMBL/GenBank/DDBJ databases">
        <title>Draft genome of the lignicolous fungus Coniochaeta pulveracea.</title>
        <authorList>
            <person name="Borstlap C.J."/>
            <person name="De Witt R.N."/>
            <person name="Botha A."/>
            <person name="Volschenk H."/>
        </authorList>
    </citation>
    <scope>NUCLEOTIDE SEQUENCE [LARGE SCALE GENOMIC DNA]</scope>
    <source>
        <strain evidence="1 2">CAB683</strain>
    </source>
</reference>
<keyword evidence="2" id="KW-1185">Reference proteome</keyword>
<organism evidence="1 2">
    <name type="scientific">Coniochaeta pulveracea</name>
    <dbReference type="NCBI Taxonomy" id="177199"/>
    <lineage>
        <taxon>Eukaryota</taxon>
        <taxon>Fungi</taxon>
        <taxon>Dikarya</taxon>
        <taxon>Ascomycota</taxon>
        <taxon>Pezizomycotina</taxon>
        <taxon>Sordariomycetes</taxon>
        <taxon>Sordariomycetidae</taxon>
        <taxon>Coniochaetales</taxon>
        <taxon>Coniochaetaceae</taxon>
        <taxon>Coniochaeta</taxon>
    </lineage>
</organism>
<dbReference type="Proteomes" id="UP000275385">
    <property type="component" value="Unassembled WGS sequence"/>
</dbReference>
<dbReference type="OrthoDB" id="4926440at2759"/>
<comment type="caution">
    <text evidence="1">The sequence shown here is derived from an EMBL/GenBank/DDBJ whole genome shotgun (WGS) entry which is preliminary data.</text>
</comment>
<gene>
    <name evidence="1" type="ORF">DL546_002408</name>
</gene>
<sequence>MDPVAKYLPAIQPFRDIHGEITACFANKDAAAFHELWWCQCSSPLSVCVIRAKLAQSLDLEAVPNIDEFPTSIEDFLDTVSPVFNASLLQGMAERAQQLHHVSGLEVEGGQTLSDVFIRRQTHRTWALEMISAIATRYHEHPLQPIEQITMCGSTMLEAWLQVSLPDAEVGIRQAEDQVHQFACLQLAENRPKVRSVMRWDKSDWSPSDGPSSLPVFRGSHAGLAGSPEDELTNGTFRPSRAVPALGTMPLVSTAFHAFKTYLYTVFRAQVISNLFDPPLSGLQKRWTVNDACWTADEARKHFSGVILSRFQLTSEQEKRVTSYQVPVSLSSTGAWQRRIAELNKEATISPSWGTPRYPAHVWAKIFDAEEGAEWPNVLHYRDETGNQRVVGAETEEWLTYWCGEGVSALKRNWTGTFAISFVQTTAPFSVILRNR</sequence>
<evidence type="ECO:0000313" key="1">
    <source>
        <dbReference type="EMBL" id="RKU41987.1"/>
    </source>
</evidence>
<proteinExistence type="predicted"/>
<name>A0A420Y284_9PEZI</name>
<dbReference type="AlphaFoldDB" id="A0A420Y284"/>
<dbReference type="EMBL" id="QVQW01000063">
    <property type="protein sequence ID" value="RKU41987.1"/>
    <property type="molecule type" value="Genomic_DNA"/>
</dbReference>